<protein>
    <submittedName>
        <fullName evidence="2">Uncharacterized protein</fullName>
    </submittedName>
</protein>
<feature type="region of interest" description="Disordered" evidence="1">
    <location>
        <begin position="98"/>
        <end position="122"/>
    </location>
</feature>
<reference evidence="2" key="1">
    <citation type="submission" date="2023-02" db="EMBL/GenBank/DDBJ databases">
        <title>Genome of toxic invasive species Heracleum sosnowskyi carries increased number of genes despite the absence of recent whole-genome duplications.</title>
        <authorList>
            <person name="Schelkunov M."/>
            <person name="Shtratnikova V."/>
            <person name="Makarenko M."/>
            <person name="Klepikova A."/>
            <person name="Omelchenko D."/>
            <person name="Novikova G."/>
            <person name="Obukhova E."/>
            <person name="Bogdanov V."/>
            <person name="Penin A."/>
            <person name="Logacheva M."/>
        </authorList>
    </citation>
    <scope>NUCLEOTIDE SEQUENCE</scope>
    <source>
        <strain evidence="2">Hsosn_3</strain>
        <tissue evidence="2">Leaf</tissue>
    </source>
</reference>
<dbReference type="AlphaFoldDB" id="A0AAD8JL64"/>
<proteinExistence type="predicted"/>
<accession>A0AAD8JL64</accession>
<comment type="caution">
    <text evidence="2">The sequence shown here is derived from an EMBL/GenBank/DDBJ whole genome shotgun (WGS) entry which is preliminary data.</text>
</comment>
<sequence length="122" mass="13992">MGTNSGLSRNQHRILIALKLKELKEKRKRNQHRISIALKLKELKEKRKRTSISGFRVGQQFPNPATRDEHVIVPIAQVYRISGRTTEKNVFRSNVKAPIASGTFESEKRKISNGPNPLHTKR</sequence>
<evidence type="ECO:0000256" key="1">
    <source>
        <dbReference type="SAM" id="MobiDB-lite"/>
    </source>
</evidence>
<name>A0AAD8JL64_9APIA</name>
<gene>
    <name evidence="2" type="ORF">POM88_005054</name>
</gene>
<keyword evidence="3" id="KW-1185">Reference proteome</keyword>
<dbReference type="Proteomes" id="UP001237642">
    <property type="component" value="Unassembled WGS sequence"/>
</dbReference>
<organism evidence="2 3">
    <name type="scientific">Heracleum sosnowskyi</name>
    <dbReference type="NCBI Taxonomy" id="360622"/>
    <lineage>
        <taxon>Eukaryota</taxon>
        <taxon>Viridiplantae</taxon>
        <taxon>Streptophyta</taxon>
        <taxon>Embryophyta</taxon>
        <taxon>Tracheophyta</taxon>
        <taxon>Spermatophyta</taxon>
        <taxon>Magnoliopsida</taxon>
        <taxon>eudicotyledons</taxon>
        <taxon>Gunneridae</taxon>
        <taxon>Pentapetalae</taxon>
        <taxon>asterids</taxon>
        <taxon>campanulids</taxon>
        <taxon>Apiales</taxon>
        <taxon>Apiaceae</taxon>
        <taxon>Apioideae</taxon>
        <taxon>apioid superclade</taxon>
        <taxon>Tordylieae</taxon>
        <taxon>Tordyliinae</taxon>
        <taxon>Heracleum</taxon>
    </lineage>
</organism>
<dbReference type="EMBL" id="JAUIZM010000001">
    <property type="protein sequence ID" value="KAK1405449.1"/>
    <property type="molecule type" value="Genomic_DNA"/>
</dbReference>
<evidence type="ECO:0000313" key="3">
    <source>
        <dbReference type="Proteomes" id="UP001237642"/>
    </source>
</evidence>
<reference evidence="2" key="2">
    <citation type="submission" date="2023-05" db="EMBL/GenBank/DDBJ databases">
        <authorList>
            <person name="Schelkunov M.I."/>
        </authorList>
    </citation>
    <scope>NUCLEOTIDE SEQUENCE</scope>
    <source>
        <strain evidence="2">Hsosn_3</strain>
        <tissue evidence="2">Leaf</tissue>
    </source>
</reference>
<evidence type="ECO:0000313" key="2">
    <source>
        <dbReference type="EMBL" id="KAK1405449.1"/>
    </source>
</evidence>